<name>A0A426DFZ5_9FIRM</name>
<dbReference type="AlphaFoldDB" id="A0A426DFZ5"/>
<evidence type="ECO:0000313" key="1">
    <source>
        <dbReference type="EMBL" id="RRK31651.1"/>
    </source>
</evidence>
<dbReference type="EMBL" id="RHJS01000002">
    <property type="protein sequence ID" value="RRK31651.1"/>
    <property type="molecule type" value="Genomic_DNA"/>
</dbReference>
<evidence type="ECO:0008006" key="3">
    <source>
        <dbReference type="Google" id="ProtNLM"/>
    </source>
</evidence>
<sequence length="179" mass="20355">MYKTQDQETALLREELSKLLTTLKHNREKVPLDVLKTKYKKGYDTLCVSIKRSASDYAKRTALCGIRIHEDYLDEAAAVINGTIERCGILKLLSKAAFSHQDIDEFDSLIGTLREKILDGLEPFYRKHLGLYITPECLENPDVAPLIYCTANDCVLQDGKWIPLELYKTGSARLQEKCV</sequence>
<evidence type="ECO:0000313" key="2">
    <source>
        <dbReference type="Proteomes" id="UP000274920"/>
    </source>
</evidence>
<dbReference type="RefSeq" id="WP_125127282.1">
    <property type="nucleotide sequence ID" value="NZ_RHJS01000002.1"/>
</dbReference>
<reference evidence="1" key="1">
    <citation type="submission" date="2018-10" db="EMBL/GenBank/DDBJ databases">
        <title>Schaedlerella arabinophila gen. nov. sp. nov., isolated from the mouse intestinal tract and comparative analysis with the genome of the closely related altered Schaedler flora strain ASF502.</title>
        <authorList>
            <person name="Miyake S."/>
            <person name="Soh M."/>
            <person name="Seedorf H."/>
        </authorList>
    </citation>
    <scope>NUCLEOTIDE SEQUENCE [LARGE SCALE GENOMIC DNA]</scope>
    <source>
        <strain evidence="1">DSM 106076</strain>
    </source>
</reference>
<proteinExistence type="predicted"/>
<dbReference type="Proteomes" id="UP000274920">
    <property type="component" value="Unassembled WGS sequence"/>
</dbReference>
<protein>
    <recommendedName>
        <fullName evidence="3">Decarboxylase</fullName>
    </recommendedName>
</protein>
<gene>
    <name evidence="1" type="ORF">EBB54_09970</name>
</gene>
<keyword evidence="2" id="KW-1185">Reference proteome</keyword>
<accession>A0A426DFZ5</accession>
<organism evidence="1 2">
    <name type="scientific">Schaedlerella arabinosiphila</name>
    <dbReference type="NCBI Taxonomy" id="2044587"/>
    <lineage>
        <taxon>Bacteria</taxon>
        <taxon>Bacillati</taxon>
        <taxon>Bacillota</taxon>
        <taxon>Clostridia</taxon>
        <taxon>Lachnospirales</taxon>
        <taxon>Lachnospiraceae</taxon>
        <taxon>Schaedlerella</taxon>
    </lineage>
</organism>
<comment type="caution">
    <text evidence="1">The sequence shown here is derived from an EMBL/GenBank/DDBJ whole genome shotgun (WGS) entry which is preliminary data.</text>
</comment>